<dbReference type="Proteomes" id="UP000503017">
    <property type="component" value="Chromosome"/>
</dbReference>
<dbReference type="InterPro" id="IPR051405">
    <property type="entry name" value="phD/YefM_antitoxin"/>
</dbReference>
<sequence length="84" mass="9480">MRTTSYSDLRRNLAATIDSVNADHEPVIITRDRGKPAAVLMSVEDFASYEETRYLLRSPRNADRLLEATQGLDQGEGTERELPE</sequence>
<reference evidence="4 5" key="1">
    <citation type="submission" date="2018-10" db="EMBL/GenBank/DDBJ databases">
        <authorList>
            <person name="Perry B.J."/>
            <person name="Sullivan J.T."/>
            <person name="Murphy R.J.T."/>
            <person name="Ramsay J.P."/>
            <person name="Ronson C.W."/>
        </authorList>
    </citation>
    <scope>NUCLEOTIDE SEQUENCE [LARGE SCALE GENOMIC DNA]</scope>
    <source>
        <strain evidence="4 5">R88b</strain>
    </source>
</reference>
<dbReference type="NCBIfam" id="TIGR01552">
    <property type="entry name" value="phd_fam"/>
    <property type="match status" value="1"/>
</dbReference>
<dbReference type="InterPro" id="IPR036165">
    <property type="entry name" value="YefM-like_sf"/>
</dbReference>
<evidence type="ECO:0000256" key="3">
    <source>
        <dbReference type="SAM" id="MobiDB-lite"/>
    </source>
</evidence>
<organism evidence="4 5">
    <name type="scientific">Mesorhizobium loti R88b</name>
    <dbReference type="NCBI Taxonomy" id="935548"/>
    <lineage>
        <taxon>Bacteria</taxon>
        <taxon>Pseudomonadati</taxon>
        <taxon>Pseudomonadota</taxon>
        <taxon>Alphaproteobacteria</taxon>
        <taxon>Hyphomicrobiales</taxon>
        <taxon>Phyllobacteriaceae</taxon>
        <taxon>Mesorhizobium</taxon>
    </lineage>
</organism>
<dbReference type="PANTHER" id="PTHR33713">
    <property type="entry name" value="ANTITOXIN YAFN-RELATED"/>
    <property type="match status" value="1"/>
</dbReference>
<dbReference type="SUPFAM" id="SSF143120">
    <property type="entry name" value="YefM-like"/>
    <property type="match status" value="1"/>
</dbReference>
<gene>
    <name evidence="4" type="ORF">EB235_14835</name>
</gene>
<proteinExistence type="inferred from homology"/>
<dbReference type="Gene3D" id="3.40.1620.10">
    <property type="entry name" value="YefM-like domain"/>
    <property type="match status" value="1"/>
</dbReference>
<evidence type="ECO:0000313" key="5">
    <source>
        <dbReference type="Proteomes" id="UP000503017"/>
    </source>
</evidence>
<dbReference type="AlphaFoldDB" id="A0A6M7WKL2"/>
<feature type="region of interest" description="Disordered" evidence="3">
    <location>
        <begin position="65"/>
        <end position="84"/>
    </location>
</feature>
<evidence type="ECO:0000256" key="2">
    <source>
        <dbReference type="RuleBase" id="RU362080"/>
    </source>
</evidence>
<dbReference type="RefSeq" id="WP_027030272.1">
    <property type="nucleotide sequence ID" value="NZ_KI912159.1"/>
</dbReference>
<dbReference type="InterPro" id="IPR006442">
    <property type="entry name" value="Antitoxin_Phd/YefM"/>
</dbReference>
<evidence type="ECO:0000256" key="1">
    <source>
        <dbReference type="ARBA" id="ARBA00009981"/>
    </source>
</evidence>
<accession>A0A6M7WKL2</accession>
<name>A0A6M7WKL2_RHILI</name>
<dbReference type="PANTHER" id="PTHR33713:SF6">
    <property type="entry name" value="ANTITOXIN YEFM"/>
    <property type="match status" value="1"/>
</dbReference>
<dbReference type="Gene3D" id="6.10.250.330">
    <property type="match status" value="1"/>
</dbReference>
<comment type="similarity">
    <text evidence="1 2">Belongs to the phD/YefM antitoxin family.</text>
</comment>
<dbReference type="Pfam" id="PF02604">
    <property type="entry name" value="PhdYeFM_antitox"/>
    <property type="match status" value="1"/>
</dbReference>
<protein>
    <recommendedName>
        <fullName evidence="2">Antitoxin</fullName>
    </recommendedName>
</protein>
<dbReference type="EMBL" id="CP033367">
    <property type="protein sequence ID" value="QKD02617.1"/>
    <property type="molecule type" value="Genomic_DNA"/>
</dbReference>
<evidence type="ECO:0000313" key="4">
    <source>
        <dbReference type="EMBL" id="QKD02617.1"/>
    </source>
</evidence>
<comment type="function">
    <text evidence="2">Antitoxin component of a type II toxin-antitoxin (TA) system.</text>
</comment>